<keyword evidence="2" id="KW-0732">Signal</keyword>
<dbReference type="PROSITE" id="PS51257">
    <property type="entry name" value="PROKAR_LIPOPROTEIN"/>
    <property type="match status" value="1"/>
</dbReference>
<evidence type="ECO:0000313" key="4">
    <source>
        <dbReference type="WBParaSite" id="Csp11.Scaffold629.g11996.t2"/>
    </source>
</evidence>
<dbReference type="WBParaSite" id="Csp11.Scaffold629.g11996.t2">
    <property type="protein sequence ID" value="Csp11.Scaffold629.g11996.t2"/>
    <property type="gene ID" value="Csp11.Scaffold629.g11996"/>
</dbReference>
<accession>A0A1I7TUT0</accession>
<evidence type="ECO:0000256" key="2">
    <source>
        <dbReference type="SAM" id="SignalP"/>
    </source>
</evidence>
<proteinExistence type="predicted"/>
<feature type="chain" id="PRO_5009308005" evidence="2">
    <location>
        <begin position="18"/>
        <end position="171"/>
    </location>
</feature>
<evidence type="ECO:0000256" key="1">
    <source>
        <dbReference type="SAM" id="MobiDB-lite"/>
    </source>
</evidence>
<dbReference type="PANTHER" id="PTHR47921">
    <property type="entry name" value="PROTEIN CBG14847-RELATED"/>
    <property type="match status" value="1"/>
</dbReference>
<protein>
    <submittedName>
        <fullName evidence="4">Secreted protein</fullName>
    </submittedName>
</protein>
<evidence type="ECO:0000313" key="3">
    <source>
        <dbReference type="Proteomes" id="UP000095282"/>
    </source>
</evidence>
<keyword evidence="3" id="KW-1185">Reference proteome</keyword>
<name>A0A1I7TUT0_9PELO</name>
<feature type="region of interest" description="Disordered" evidence="1">
    <location>
        <begin position="141"/>
        <end position="171"/>
    </location>
</feature>
<dbReference type="Pfam" id="PF03380">
    <property type="entry name" value="DUF282"/>
    <property type="match status" value="1"/>
</dbReference>
<sequence length="171" mass="19249">MSAMKLLILLLIGAVSACKQVKPRGDFPCVKCKPLYDTSCQGLDPDDPESCVTLEEANVKYYDGMPPDYSPELKNVPLFTANVCTMTLECPNSTQVYLNFPLRPYAWCEQTGLMPGEWRSGVNWLLSWTVNTDLKCVKYEEPSGEEYSGEGEDYWEEEASGDEEAPEETFE</sequence>
<reference evidence="4" key="1">
    <citation type="submission" date="2016-11" db="UniProtKB">
        <authorList>
            <consortium name="WormBaseParasite"/>
        </authorList>
    </citation>
    <scope>IDENTIFICATION</scope>
</reference>
<dbReference type="eggNOG" id="ENOG502TK8K">
    <property type="taxonomic scope" value="Eukaryota"/>
</dbReference>
<dbReference type="InterPro" id="IPR005044">
    <property type="entry name" value="DUF282_CAE_spp"/>
</dbReference>
<organism evidence="3 4">
    <name type="scientific">Caenorhabditis tropicalis</name>
    <dbReference type="NCBI Taxonomy" id="1561998"/>
    <lineage>
        <taxon>Eukaryota</taxon>
        <taxon>Metazoa</taxon>
        <taxon>Ecdysozoa</taxon>
        <taxon>Nematoda</taxon>
        <taxon>Chromadorea</taxon>
        <taxon>Rhabditida</taxon>
        <taxon>Rhabditina</taxon>
        <taxon>Rhabditomorpha</taxon>
        <taxon>Rhabditoidea</taxon>
        <taxon>Rhabditidae</taxon>
        <taxon>Peloderinae</taxon>
        <taxon>Caenorhabditis</taxon>
    </lineage>
</organism>
<dbReference type="Proteomes" id="UP000095282">
    <property type="component" value="Unplaced"/>
</dbReference>
<feature type="signal peptide" evidence="2">
    <location>
        <begin position="1"/>
        <end position="17"/>
    </location>
</feature>
<dbReference type="AlphaFoldDB" id="A0A1I7TUT0"/>
<feature type="compositionally biased region" description="Acidic residues" evidence="1">
    <location>
        <begin position="142"/>
        <end position="171"/>
    </location>
</feature>